<dbReference type="AlphaFoldDB" id="A0A433QTS6"/>
<comment type="caution">
    <text evidence="1">The sequence shown here is derived from an EMBL/GenBank/DDBJ whole genome shotgun (WGS) entry which is preliminary data.</text>
</comment>
<protein>
    <submittedName>
        <fullName evidence="1">Uncharacterized protein</fullName>
    </submittedName>
</protein>
<dbReference type="EMBL" id="RBNJ01001410">
    <property type="protein sequence ID" value="RUS33189.1"/>
    <property type="molecule type" value="Genomic_DNA"/>
</dbReference>
<sequence length="79" mass="8777">MVGGHISMWRLIFVHTLERQVPRVVVLAYRGFGASSCWDLIGQGTSSGGGVVFWKPVKSYSNKEGNEERLACQIIPRGR</sequence>
<proteinExistence type="predicted"/>
<evidence type="ECO:0000313" key="1">
    <source>
        <dbReference type="EMBL" id="RUS33189.1"/>
    </source>
</evidence>
<reference evidence="1 2" key="1">
    <citation type="journal article" date="2018" name="New Phytol.">
        <title>Phylogenomics of Endogonaceae and evolution of mycorrhizas within Mucoromycota.</title>
        <authorList>
            <person name="Chang Y."/>
            <person name="Desiro A."/>
            <person name="Na H."/>
            <person name="Sandor L."/>
            <person name="Lipzen A."/>
            <person name="Clum A."/>
            <person name="Barry K."/>
            <person name="Grigoriev I.V."/>
            <person name="Martin F.M."/>
            <person name="Stajich J.E."/>
            <person name="Smith M.E."/>
            <person name="Bonito G."/>
            <person name="Spatafora J.W."/>
        </authorList>
    </citation>
    <scope>NUCLEOTIDE SEQUENCE [LARGE SCALE GENOMIC DNA]</scope>
    <source>
        <strain evidence="1 2">AD002</strain>
    </source>
</reference>
<dbReference type="Proteomes" id="UP000274822">
    <property type="component" value="Unassembled WGS sequence"/>
</dbReference>
<evidence type="ECO:0000313" key="2">
    <source>
        <dbReference type="Proteomes" id="UP000274822"/>
    </source>
</evidence>
<organism evidence="1 2">
    <name type="scientific">Jimgerdemannia flammicorona</name>
    <dbReference type="NCBI Taxonomy" id="994334"/>
    <lineage>
        <taxon>Eukaryota</taxon>
        <taxon>Fungi</taxon>
        <taxon>Fungi incertae sedis</taxon>
        <taxon>Mucoromycota</taxon>
        <taxon>Mucoromycotina</taxon>
        <taxon>Endogonomycetes</taxon>
        <taxon>Endogonales</taxon>
        <taxon>Endogonaceae</taxon>
        <taxon>Jimgerdemannia</taxon>
    </lineage>
</organism>
<name>A0A433QTS6_9FUNG</name>
<accession>A0A433QTS6</accession>
<keyword evidence="2" id="KW-1185">Reference proteome</keyword>
<gene>
    <name evidence="1" type="ORF">BC938DRAFT_472693</name>
</gene>